<dbReference type="EMBL" id="MCFL01000005">
    <property type="protein sequence ID" value="ORZ39616.1"/>
    <property type="molecule type" value="Genomic_DNA"/>
</dbReference>
<dbReference type="Proteomes" id="UP000193411">
    <property type="component" value="Unassembled WGS sequence"/>
</dbReference>
<feature type="region of interest" description="Disordered" evidence="1">
    <location>
        <begin position="1"/>
        <end position="121"/>
    </location>
</feature>
<evidence type="ECO:0000313" key="3">
    <source>
        <dbReference type="Proteomes" id="UP000193411"/>
    </source>
</evidence>
<evidence type="ECO:0000313" key="2">
    <source>
        <dbReference type="EMBL" id="ORZ39616.1"/>
    </source>
</evidence>
<comment type="caution">
    <text evidence="2">The sequence shown here is derived from an EMBL/GenBank/DDBJ whole genome shotgun (WGS) entry which is preliminary data.</text>
</comment>
<feature type="compositionally biased region" description="Polar residues" evidence="1">
    <location>
        <begin position="1"/>
        <end position="14"/>
    </location>
</feature>
<feature type="compositionally biased region" description="Low complexity" evidence="1">
    <location>
        <begin position="25"/>
        <end position="43"/>
    </location>
</feature>
<sequence length="218" mass="22744">MDPSFSSSPSTGNPNAMPPRPLKRSASSEPPLPSSSPASSTAAKRQRSLYDFFSRSSSPAAPPANTLKREPIMSPTRGHVYPVSSPLATASSPGATVSASALTSPTKPRPATHQRPQAFASSSAAAAATAASFAPAPARSTPAAISLQLGDSSDDENKVASVAPETPRRVRVRPNVRPVQIEILVLASHLPCALVLSPRLLFALALLHVPKSLRFRML</sequence>
<name>A0A1Y2HYD5_9FUNG</name>
<organism evidence="2 3">
    <name type="scientific">Catenaria anguillulae PL171</name>
    <dbReference type="NCBI Taxonomy" id="765915"/>
    <lineage>
        <taxon>Eukaryota</taxon>
        <taxon>Fungi</taxon>
        <taxon>Fungi incertae sedis</taxon>
        <taxon>Blastocladiomycota</taxon>
        <taxon>Blastocladiomycetes</taxon>
        <taxon>Blastocladiales</taxon>
        <taxon>Catenariaceae</taxon>
        <taxon>Catenaria</taxon>
    </lineage>
</organism>
<gene>
    <name evidence="2" type="ORF">BCR44DRAFT_1251418</name>
</gene>
<dbReference type="AlphaFoldDB" id="A0A1Y2HYD5"/>
<accession>A0A1Y2HYD5</accession>
<feature type="compositionally biased region" description="Polar residues" evidence="1">
    <location>
        <begin position="86"/>
        <end position="106"/>
    </location>
</feature>
<reference evidence="2 3" key="1">
    <citation type="submission" date="2016-07" db="EMBL/GenBank/DDBJ databases">
        <title>Pervasive Adenine N6-methylation of Active Genes in Fungi.</title>
        <authorList>
            <consortium name="DOE Joint Genome Institute"/>
            <person name="Mondo S.J."/>
            <person name="Dannebaum R.O."/>
            <person name="Kuo R.C."/>
            <person name="Labutti K."/>
            <person name="Haridas S."/>
            <person name="Kuo A."/>
            <person name="Salamov A."/>
            <person name="Ahrendt S.R."/>
            <person name="Lipzen A."/>
            <person name="Sullivan W."/>
            <person name="Andreopoulos W.B."/>
            <person name="Clum A."/>
            <person name="Lindquist E."/>
            <person name="Daum C."/>
            <person name="Ramamoorthy G.K."/>
            <person name="Gryganskyi A."/>
            <person name="Culley D."/>
            <person name="Magnuson J.K."/>
            <person name="James T.Y."/>
            <person name="O'Malley M.A."/>
            <person name="Stajich J.E."/>
            <person name="Spatafora J.W."/>
            <person name="Visel A."/>
            <person name="Grigoriev I.V."/>
        </authorList>
    </citation>
    <scope>NUCLEOTIDE SEQUENCE [LARGE SCALE GENOMIC DNA]</scope>
    <source>
        <strain evidence="2 3">PL171</strain>
    </source>
</reference>
<evidence type="ECO:0000256" key="1">
    <source>
        <dbReference type="SAM" id="MobiDB-lite"/>
    </source>
</evidence>
<keyword evidence="3" id="KW-1185">Reference proteome</keyword>
<proteinExistence type="predicted"/>
<protein>
    <submittedName>
        <fullName evidence="2">Uncharacterized protein</fullName>
    </submittedName>
</protein>